<dbReference type="InterPro" id="IPR027417">
    <property type="entry name" value="P-loop_NTPase"/>
</dbReference>
<feature type="binding site" evidence="11">
    <location>
        <position position="126"/>
    </location>
    <ligand>
        <name>ATP</name>
        <dbReference type="ChEBI" id="CHEBI:30616"/>
    </ligand>
</feature>
<keyword evidence="11" id="KW-0479">Metal-binding</keyword>
<dbReference type="InterPro" id="IPR031322">
    <property type="entry name" value="Shikimate/glucono_kinase"/>
</dbReference>
<dbReference type="GO" id="GO:0005829">
    <property type="term" value="C:cytosol"/>
    <property type="evidence" value="ECO:0007669"/>
    <property type="project" value="TreeGrafter"/>
</dbReference>
<sequence>MLRKELAKEKSILLIGFMGVGKTTLGKALADKLQREFVDVDHQLEIIYNMKITEIFSHYGEAFFREKEKEIIKVLTEQKGKVISLGGGAFLQEDVRNVCLENGIVLYLDMSFEAWKERIPFIIDSRPVLHGKSEEDIKELFNVRKELYTNHHLKVTMDGKELEEIIDSIVHSLSLIKK</sequence>
<keyword evidence="11" id="KW-0460">Magnesium</keyword>
<evidence type="ECO:0000313" key="13">
    <source>
        <dbReference type="Proteomes" id="UP000588491"/>
    </source>
</evidence>
<dbReference type="UniPathway" id="UPA00053">
    <property type="reaction ID" value="UER00088"/>
</dbReference>
<dbReference type="PANTHER" id="PTHR21087:SF16">
    <property type="entry name" value="SHIKIMATE KINASE 1, CHLOROPLASTIC"/>
    <property type="match status" value="1"/>
</dbReference>
<evidence type="ECO:0000256" key="9">
    <source>
        <dbReference type="ARBA" id="ARBA00023141"/>
    </source>
</evidence>
<dbReference type="Proteomes" id="UP000588491">
    <property type="component" value="Unassembled WGS sequence"/>
</dbReference>
<keyword evidence="7 11" id="KW-0418">Kinase</keyword>
<feature type="binding site" evidence="11">
    <location>
        <position position="23"/>
    </location>
    <ligand>
        <name>Mg(2+)</name>
        <dbReference type="ChEBI" id="CHEBI:18420"/>
    </ligand>
</feature>
<comment type="subunit">
    <text evidence="11">Monomer.</text>
</comment>
<feature type="binding site" evidence="11">
    <location>
        <begin position="19"/>
        <end position="24"/>
    </location>
    <ligand>
        <name>ATP</name>
        <dbReference type="ChEBI" id="CHEBI:30616"/>
    </ligand>
</feature>
<dbReference type="Gene3D" id="3.40.50.300">
    <property type="entry name" value="P-loop containing nucleotide triphosphate hydrolases"/>
    <property type="match status" value="1"/>
</dbReference>
<evidence type="ECO:0000256" key="8">
    <source>
        <dbReference type="ARBA" id="ARBA00022840"/>
    </source>
</evidence>
<keyword evidence="8 11" id="KW-0067">ATP-binding</keyword>
<dbReference type="EMBL" id="JABBPK010000001">
    <property type="protein sequence ID" value="NMO79049.1"/>
    <property type="molecule type" value="Genomic_DNA"/>
</dbReference>
<comment type="caution">
    <text evidence="11">Lacks conserved residue(s) required for the propagation of feature annotation.</text>
</comment>
<keyword evidence="6 11" id="KW-0547">Nucleotide-binding</keyword>
<feature type="binding site" evidence="11">
    <location>
        <position position="65"/>
    </location>
    <ligand>
        <name>substrate</name>
    </ligand>
</feature>
<comment type="catalytic activity">
    <reaction evidence="10 11">
        <text>shikimate + ATP = 3-phosphoshikimate + ADP + H(+)</text>
        <dbReference type="Rhea" id="RHEA:13121"/>
        <dbReference type="ChEBI" id="CHEBI:15378"/>
        <dbReference type="ChEBI" id="CHEBI:30616"/>
        <dbReference type="ChEBI" id="CHEBI:36208"/>
        <dbReference type="ChEBI" id="CHEBI:145989"/>
        <dbReference type="ChEBI" id="CHEBI:456216"/>
        <dbReference type="EC" id="2.7.1.71"/>
    </reaction>
</comment>
<feature type="binding site" evidence="11">
    <location>
        <position position="41"/>
    </location>
    <ligand>
        <name>substrate</name>
    </ligand>
</feature>
<evidence type="ECO:0000256" key="10">
    <source>
        <dbReference type="ARBA" id="ARBA00048567"/>
    </source>
</evidence>
<feature type="binding site" evidence="11">
    <location>
        <position position="144"/>
    </location>
    <ligand>
        <name>substrate</name>
    </ligand>
</feature>
<evidence type="ECO:0000256" key="2">
    <source>
        <dbReference type="ARBA" id="ARBA00006997"/>
    </source>
</evidence>
<dbReference type="CDD" id="cd00464">
    <property type="entry name" value="SK"/>
    <property type="match status" value="1"/>
</dbReference>
<evidence type="ECO:0000256" key="11">
    <source>
        <dbReference type="HAMAP-Rule" id="MF_00109"/>
    </source>
</evidence>
<dbReference type="PROSITE" id="PS01128">
    <property type="entry name" value="SHIKIMATE_KINASE"/>
    <property type="match status" value="1"/>
</dbReference>
<reference evidence="12 13" key="1">
    <citation type="submission" date="2020-04" db="EMBL/GenBank/DDBJ databases">
        <title>Bacillus sp. UniB3 isolated from commercial digestive syrup.</title>
        <authorList>
            <person name="Thorat V."/>
            <person name="Kirdat K."/>
            <person name="Tiwarekar B."/>
            <person name="Yadav A."/>
        </authorList>
    </citation>
    <scope>NUCLEOTIDE SEQUENCE [LARGE SCALE GENOMIC DNA]</scope>
    <source>
        <strain evidence="12 13">UniB3</strain>
    </source>
</reference>
<comment type="caution">
    <text evidence="12">The sequence shown here is derived from an EMBL/GenBank/DDBJ whole genome shotgun (WGS) entry which is preliminary data.</text>
</comment>
<comment type="similarity">
    <text evidence="2 11">Belongs to the shikimate kinase family.</text>
</comment>
<keyword evidence="4 11" id="KW-0028">Amino-acid biosynthesis</keyword>
<evidence type="ECO:0000256" key="3">
    <source>
        <dbReference type="ARBA" id="ARBA00012154"/>
    </source>
</evidence>
<proteinExistence type="inferred from homology"/>
<dbReference type="AlphaFoldDB" id="A0A7Y0KAT9"/>
<evidence type="ECO:0000256" key="5">
    <source>
        <dbReference type="ARBA" id="ARBA00022679"/>
    </source>
</evidence>
<dbReference type="InterPro" id="IPR000623">
    <property type="entry name" value="Shikimate_kinase/TSH1"/>
</dbReference>
<dbReference type="GO" id="GO:0004765">
    <property type="term" value="F:shikimate kinase activity"/>
    <property type="evidence" value="ECO:0007669"/>
    <property type="project" value="UniProtKB-UniRule"/>
</dbReference>
<evidence type="ECO:0000256" key="1">
    <source>
        <dbReference type="ARBA" id="ARBA00004842"/>
    </source>
</evidence>
<dbReference type="GO" id="GO:0000287">
    <property type="term" value="F:magnesium ion binding"/>
    <property type="evidence" value="ECO:0007669"/>
    <property type="project" value="UniProtKB-UniRule"/>
</dbReference>
<comment type="subcellular location">
    <subcellularLocation>
        <location evidence="11">Cytoplasm</location>
    </subcellularLocation>
</comment>
<comment type="cofactor">
    <cofactor evidence="11">
        <name>Mg(2+)</name>
        <dbReference type="ChEBI" id="CHEBI:18420"/>
    </cofactor>
    <text evidence="11">Binds 1 Mg(2+) ion per subunit.</text>
</comment>
<keyword evidence="13" id="KW-1185">Reference proteome</keyword>
<feature type="binding site" evidence="11">
    <location>
        <position position="87"/>
    </location>
    <ligand>
        <name>substrate</name>
    </ligand>
</feature>
<dbReference type="HAMAP" id="MF_00109">
    <property type="entry name" value="Shikimate_kinase"/>
    <property type="match status" value="1"/>
</dbReference>
<dbReference type="RefSeq" id="WP_169189045.1">
    <property type="nucleotide sequence ID" value="NZ_JABBPK010000001.1"/>
</dbReference>
<dbReference type="InterPro" id="IPR023000">
    <property type="entry name" value="Shikimate_kinase_CS"/>
</dbReference>
<dbReference type="PRINTS" id="PR01100">
    <property type="entry name" value="SHIKIMTKNASE"/>
</dbReference>
<keyword evidence="9 11" id="KW-0057">Aromatic amino acid biosynthesis</keyword>
<name>A0A7Y0KAT9_9BACI</name>
<gene>
    <name evidence="11" type="primary">aroK</name>
    <name evidence="12" type="ORF">HHU08_18995</name>
</gene>
<dbReference type="PANTHER" id="PTHR21087">
    <property type="entry name" value="SHIKIMATE KINASE"/>
    <property type="match status" value="1"/>
</dbReference>
<dbReference type="GO" id="GO:0009423">
    <property type="term" value="P:chorismate biosynthetic process"/>
    <property type="evidence" value="ECO:0007669"/>
    <property type="project" value="UniProtKB-UniRule"/>
</dbReference>
<keyword evidence="5 11" id="KW-0808">Transferase</keyword>
<comment type="pathway">
    <text evidence="1 11">Metabolic intermediate biosynthesis; chorismate biosynthesis; chorismate from D-erythrose 4-phosphate and phosphoenolpyruvate: step 5/7.</text>
</comment>
<accession>A0A7Y0KAT9</accession>
<comment type="function">
    <text evidence="11">Catalyzes the specific phosphorylation of the 3-hydroxyl group of shikimic acid using ATP as a cosubstrate.</text>
</comment>
<keyword evidence="11" id="KW-0963">Cytoplasm</keyword>
<evidence type="ECO:0000313" key="12">
    <source>
        <dbReference type="EMBL" id="NMO79049.1"/>
    </source>
</evidence>
<dbReference type="GO" id="GO:0009073">
    <property type="term" value="P:aromatic amino acid family biosynthetic process"/>
    <property type="evidence" value="ECO:0007669"/>
    <property type="project" value="UniProtKB-KW"/>
</dbReference>
<dbReference type="GO" id="GO:0005524">
    <property type="term" value="F:ATP binding"/>
    <property type="evidence" value="ECO:0007669"/>
    <property type="project" value="UniProtKB-UniRule"/>
</dbReference>
<dbReference type="EC" id="2.7.1.71" evidence="3 11"/>
<protein>
    <recommendedName>
        <fullName evidence="3 11">Shikimate kinase</fullName>
        <shortName evidence="11">SK</shortName>
        <ecNumber evidence="3 11">2.7.1.71</ecNumber>
    </recommendedName>
</protein>
<organism evidence="12 13">
    <name type="scientific">Niallia alba</name>
    <dbReference type="NCBI Taxonomy" id="2729105"/>
    <lineage>
        <taxon>Bacteria</taxon>
        <taxon>Bacillati</taxon>
        <taxon>Bacillota</taxon>
        <taxon>Bacilli</taxon>
        <taxon>Bacillales</taxon>
        <taxon>Bacillaceae</taxon>
        <taxon>Niallia</taxon>
    </lineage>
</organism>
<evidence type="ECO:0000256" key="6">
    <source>
        <dbReference type="ARBA" id="ARBA00022741"/>
    </source>
</evidence>
<dbReference type="SUPFAM" id="SSF52540">
    <property type="entry name" value="P-loop containing nucleoside triphosphate hydrolases"/>
    <property type="match status" value="1"/>
</dbReference>
<dbReference type="GO" id="GO:0008652">
    <property type="term" value="P:amino acid biosynthetic process"/>
    <property type="evidence" value="ECO:0007669"/>
    <property type="project" value="UniProtKB-KW"/>
</dbReference>
<evidence type="ECO:0000256" key="4">
    <source>
        <dbReference type="ARBA" id="ARBA00022605"/>
    </source>
</evidence>
<dbReference type="Pfam" id="PF01202">
    <property type="entry name" value="SKI"/>
    <property type="match status" value="1"/>
</dbReference>
<evidence type="ECO:0000256" key="7">
    <source>
        <dbReference type="ARBA" id="ARBA00022777"/>
    </source>
</evidence>